<dbReference type="InterPro" id="IPR020287">
    <property type="entry name" value="Tail_sheath_C"/>
</dbReference>
<dbReference type="Gene3D" id="3.30.360.90">
    <property type="match status" value="1"/>
</dbReference>
<dbReference type="InterPro" id="IPR035089">
    <property type="entry name" value="Phage_sheath_subtilisin"/>
</dbReference>
<feature type="domain" description="Phage tail sheath protein-like beta-sandwich" evidence="3">
    <location>
        <begin position="92"/>
        <end position="182"/>
    </location>
</feature>
<sequence length="441" mass="48298">MNGGTFTPGVEKVRPGIYFNFQMKANERISTGDRGRVALPLVLGWGKSKEMIEISGENDARDRLGVDISDPTMGLLREAKKKSATVLVYRVNEGEKATATLGESQKVTAAYGGIKGNELHIVVEPNVLDETKKDVKTFFGLREVDKQVVSSFDELQSNDFVVFEGSGVLEGTAGTNLTGGSNGTITSEDYIDFISAAESEYFDTIGLPVDDEAVKTTFVSFIRRLRDEQGVKVQGILPNYPGNYEGIINVTNAVVLTDRELTVPETVAWVAGASAGATLQQSLTFMEYEGAVDVKPRFDNDQIEQRLQRGEFLFTFNPRDKSVTVEQDINSITGTSKMRKNKIVRILDAINNDITRSLKEAIKNRKNIGQDIPANGDGVQIVQAAISIYLNELQENNIIQNFDPSEDIIIKLTSAGDGIATQIGVQPVDSAEKFYFTVVAE</sequence>
<dbReference type="KEGG" id="vpn:A21D_02126"/>
<dbReference type="EMBL" id="CP018622">
    <property type="protein sequence ID" value="AUJ25190.1"/>
    <property type="molecule type" value="Genomic_DNA"/>
</dbReference>
<dbReference type="Gene3D" id="3.30.1370.220">
    <property type="match status" value="1"/>
</dbReference>
<dbReference type="RefSeq" id="WP_101933417.1">
    <property type="nucleotide sequence ID" value="NZ_CP018622.1"/>
</dbReference>
<reference evidence="7" key="1">
    <citation type="submission" date="2016-11" db="EMBL/GenBank/DDBJ databases">
        <title>Complete genome sequence of Virgibacillus pantothenticus 21D, a halophilic bacterium isolated from the deep hypersaline anoxic basin Discovery in the Mediterranean Sea.</title>
        <authorList>
            <person name="Zeaiter Z."/>
            <person name="Booth J.M."/>
            <person name="Prosdocimi E.M."/>
            <person name="Mapelli F."/>
            <person name="Fusi M."/>
            <person name="Daffonchio D."/>
            <person name="Borin S."/>
            <person name="Crotti E."/>
        </authorList>
    </citation>
    <scope>NUCLEOTIDE SEQUENCE [LARGE SCALE GENOMIC DNA]</scope>
    <source>
        <strain evidence="7">21D</strain>
    </source>
</reference>
<dbReference type="Proteomes" id="UP000234237">
    <property type="component" value="Chromosome"/>
</dbReference>
<dbReference type="Pfam" id="PF17481">
    <property type="entry name" value="Phage_sheath_domII"/>
    <property type="match status" value="1"/>
</dbReference>
<feature type="domain" description="Tail sheath protein subtilisin-like" evidence="2">
    <location>
        <begin position="183"/>
        <end position="331"/>
    </location>
</feature>
<protein>
    <submittedName>
        <fullName evidence="6">Phage tail sheath protein</fullName>
    </submittedName>
</protein>
<evidence type="ECO:0000259" key="3">
    <source>
        <dbReference type="Pfam" id="PF17481"/>
    </source>
</evidence>
<dbReference type="Gene3D" id="2.60.40.4290">
    <property type="match status" value="1"/>
</dbReference>
<evidence type="ECO:0000259" key="5">
    <source>
        <dbReference type="Pfam" id="PF22671"/>
    </source>
</evidence>
<accession>A0A2K9J748</accession>
<organism evidence="6 7">
    <name type="scientific">Virgibacillus dokdonensis</name>
    <dbReference type="NCBI Taxonomy" id="302167"/>
    <lineage>
        <taxon>Bacteria</taxon>
        <taxon>Bacillati</taxon>
        <taxon>Bacillota</taxon>
        <taxon>Bacilli</taxon>
        <taxon>Bacillales</taxon>
        <taxon>Bacillaceae</taxon>
        <taxon>Virgibacillus</taxon>
    </lineage>
</organism>
<dbReference type="Gene3D" id="3.40.50.11790">
    <property type="match status" value="1"/>
</dbReference>
<dbReference type="Pfam" id="PF17482">
    <property type="entry name" value="Phage_sheath_1C"/>
    <property type="match status" value="1"/>
</dbReference>
<dbReference type="AlphaFoldDB" id="A0A2K9J748"/>
<name>A0A2K9J748_9BACI</name>
<dbReference type="InterPro" id="IPR054564">
    <property type="entry name" value="Gp18_domIII_N"/>
</dbReference>
<dbReference type="Gene3D" id="3.30.1490.360">
    <property type="match status" value="1"/>
</dbReference>
<dbReference type="Pfam" id="PF22671">
    <property type="entry name" value="Gp18_domIII_N"/>
    <property type="match status" value="1"/>
</dbReference>
<feature type="domain" description="Tail sheath protein Gp18-like" evidence="5">
    <location>
        <begin position="34"/>
        <end position="91"/>
    </location>
</feature>
<dbReference type="InterPro" id="IPR035326">
    <property type="entry name" value="Beta_sandwich_Seath"/>
</dbReference>
<feature type="domain" description="Tail sheath protein C-terminal" evidence="4">
    <location>
        <begin position="335"/>
        <end position="440"/>
    </location>
</feature>
<comment type="similarity">
    <text evidence="1">Belongs to the myoviridae tail sheath protein family.</text>
</comment>
<dbReference type="Pfam" id="PF04984">
    <property type="entry name" value="Phage_sheath_1"/>
    <property type="match status" value="1"/>
</dbReference>
<evidence type="ECO:0000259" key="2">
    <source>
        <dbReference type="Pfam" id="PF04984"/>
    </source>
</evidence>
<evidence type="ECO:0000259" key="4">
    <source>
        <dbReference type="Pfam" id="PF17482"/>
    </source>
</evidence>
<evidence type="ECO:0000313" key="6">
    <source>
        <dbReference type="EMBL" id="AUJ25190.1"/>
    </source>
</evidence>
<gene>
    <name evidence="6" type="ORF">A21D_02126</name>
</gene>
<proteinExistence type="inferred from homology"/>
<evidence type="ECO:0000256" key="1">
    <source>
        <dbReference type="ARBA" id="ARBA00008005"/>
    </source>
</evidence>
<evidence type="ECO:0000313" key="7">
    <source>
        <dbReference type="Proteomes" id="UP000234237"/>
    </source>
</evidence>